<evidence type="ECO:0000256" key="4">
    <source>
        <dbReference type="RuleBase" id="RU003690"/>
    </source>
</evidence>
<comment type="similarity">
    <text evidence="1 4">Belongs to the glycosyl hydrolase 1 family.</text>
</comment>
<dbReference type="RefSeq" id="WP_167925550.1">
    <property type="nucleotide sequence ID" value="NZ_JAATVY010000007.1"/>
</dbReference>
<dbReference type="GO" id="GO:0016787">
    <property type="term" value="F:hydrolase activity"/>
    <property type="evidence" value="ECO:0007669"/>
    <property type="project" value="UniProtKB-KW"/>
</dbReference>
<dbReference type="PANTHER" id="PTHR10353">
    <property type="entry name" value="GLYCOSYL HYDROLASE"/>
    <property type="match status" value="1"/>
</dbReference>
<dbReference type="SUPFAM" id="SSF51445">
    <property type="entry name" value="(Trans)glycosidases"/>
    <property type="match status" value="1"/>
</dbReference>
<evidence type="ECO:0000256" key="2">
    <source>
        <dbReference type="ARBA" id="ARBA00022801"/>
    </source>
</evidence>
<evidence type="ECO:0000313" key="6">
    <source>
        <dbReference type="Proteomes" id="UP000722989"/>
    </source>
</evidence>
<accession>A0ABX0XX90</accession>
<keyword evidence="2 5" id="KW-0378">Hydrolase</keyword>
<name>A0ABX0XX90_9ACTN</name>
<evidence type="ECO:0000313" key="5">
    <source>
        <dbReference type="EMBL" id="NJC70650.1"/>
    </source>
</evidence>
<gene>
    <name evidence="5" type="ORF">HC031_13140</name>
</gene>
<organism evidence="5 6">
    <name type="scientific">Planosporangium thailandense</name>
    <dbReference type="NCBI Taxonomy" id="765197"/>
    <lineage>
        <taxon>Bacteria</taxon>
        <taxon>Bacillati</taxon>
        <taxon>Actinomycetota</taxon>
        <taxon>Actinomycetes</taxon>
        <taxon>Micromonosporales</taxon>
        <taxon>Micromonosporaceae</taxon>
        <taxon>Planosporangium</taxon>
    </lineage>
</organism>
<reference evidence="5 6" key="1">
    <citation type="submission" date="2020-03" db="EMBL/GenBank/DDBJ databases">
        <title>WGS of the type strain of Planosporangium spp.</title>
        <authorList>
            <person name="Thawai C."/>
        </authorList>
    </citation>
    <scope>NUCLEOTIDE SEQUENCE [LARGE SCALE GENOMIC DNA]</scope>
    <source>
        <strain evidence="5 6">TBRC 5610</strain>
    </source>
</reference>
<dbReference type="Proteomes" id="UP000722989">
    <property type="component" value="Unassembled WGS sequence"/>
</dbReference>
<protein>
    <submittedName>
        <fullName evidence="5">Glycoside hydrolase family 1 protein</fullName>
    </submittedName>
</protein>
<dbReference type="Pfam" id="PF00232">
    <property type="entry name" value="Glyco_hydro_1"/>
    <property type="match status" value="2"/>
</dbReference>
<sequence length="394" mass="42835">MSTVASAAELVFPTDFVWGTAASATQAEGAGADSDWLAWERAGRAPASGDGNGFGTRFAEDFALLAEWGLLHHRLSLDWSRLEPTPGRFDQRAVEHYRAMLAAGREAGLTVWACLLHGALPSWFTAEGGFLHPEAAARWRRWVEFAAETFGDLVSGWKPVNGPASFATKRYLTGQFPPGVTDRTMFGRALRAIQVADFEAARLLRTTGRPTASVAALAPVIPGSEAARPAAKAFDGVLWDSWLGLARSDAYGDAFDYIGFSYYFAVEIGEAGQPRPYPPGRAVGPQGYVPWPEGLRLVLDRLAEELPGRRLLVSELGYGGSDDAARVEYLSQALAHVNAAMRDGVDVAGVFLWTGVDNYEWTDGYTVPFGLFTADRQPRGSADFVRNVIQRSRR</sequence>
<dbReference type="InterPro" id="IPR001360">
    <property type="entry name" value="Glyco_hydro_1"/>
</dbReference>
<dbReference type="Gene3D" id="3.20.20.80">
    <property type="entry name" value="Glycosidases"/>
    <property type="match status" value="1"/>
</dbReference>
<keyword evidence="6" id="KW-1185">Reference proteome</keyword>
<evidence type="ECO:0000256" key="3">
    <source>
        <dbReference type="ARBA" id="ARBA00023295"/>
    </source>
</evidence>
<keyword evidence="3" id="KW-0326">Glycosidase</keyword>
<evidence type="ECO:0000256" key="1">
    <source>
        <dbReference type="ARBA" id="ARBA00010838"/>
    </source>
</evidence>
<comment type="caution">
    <text evidence="5">The sequence shown here is derived from an EMBL/GenBank/DDBJ whole genome shotgun (WGS) entry which is preliminary data.</text>
</comment>
<dbReference type="InterPro" id="IPR017853">
    <property type="entry name" value="GH"/>
</dbReference>
<dbReference type="PRINTS" id="PR00131">
    <property type="entry name" value="GLHYDRLASE1"/>
</dbReference>
<proteinExistence type="inferred from homology"/>
<dbReference type="EMBL" id="JAATVY010000007">
    <property type="protein sequence ID" value="NJC70650.1"/>
    <property type="molecule type" value="Genomic_DNA"/>
</dbReference>
<dbReference type="PANTHER" id="PTHR10353:SF209">
    <property type="entry name" value="GALACTOLIPID GALACTOSYLTRANSFERASE SFR2, CHLOROPLASTIC"/>
    <property type="match status" value="1"/>
</dbReference>